<feature type="domain" description="Leucine-binding protein" evidence="3">
    <location>
        <begin position="40"/>
        <end position="325"/>
    </location>
</feature>
<proteinExistence type="inferred from homology"/>
<dbReference type="PANTHER" id="PTHR30483:SF38">
    <property type="entry name" value="BLR7848 PROTEIN"/>
    <property type="match status" value="1"/>
</dbReference>
<name>A0A7V5NZL4_9BACT</name>
<gene>
    <name evidence="4" type="ORF">ENJ96_04640</name>
</gene>
<dbReference type="Proteomes" id="UP000886101">
    <property type="component" value="Unassembled WGS sequence"/>
</dbReference>
<dbReference type="SUPFAM" id="SSF53822">
    <property type="entry name" value="Periplasmic binding protein-like I"/>
    <property type="match status" value="1"/>
</dbReference>
<comment type="similarity">
    <text evidence="1">Belongs to the leucine-binding protein family.</text>
</comment>
<dbReference type="EMBL" id="DROK01000138">
    <property type="protein sequence ID" value="HHI97120.1"/>
    <property type="molecule type" value="Genomic_DNA"/>
</dbReference>
<dbReference type="InterPro" id="IPR028082">
    <property type="entry name" value="Peripla_BP_I"/>
</dbReference>
<evidence type="ECO:0000256" key="1">
    <source>
        <dbReference type="ARBA" id="ARBA00010062"/>
    </source>
</evidence>
<comment type="caution">
    <text evidence="4">The sequence shown here is derived from an EMBL/GenBank/DDBJ whole genome shotgun (WGS) entry which is preliminary data.</text>
</comment>
<evidence type="ECO:0000313" key="4">
    <source>
        <dbReference type="EMBL" id="HHI97120.1"/>
    </source>
</evidence>
<dbReference type="InterPro" id="IPR028081">
    <property type="entry name" value="Leu-bd"/>
</dbReference>
<dbReference type="Pfam" id="PF13458">
    <property type="entry name" value="Peripla_BP_6"/>
    <property type="match status" value="1"/>
</dbReference>
<dbReference type="PANTHER" id="PTHR30483">
    <property type="entry name" value="LEUCINE-SPECIFIC-BINDING PROTEIN"/>
    <property type="match status" value="1"/>
</dbReference>
<evidence type="ECO:0000256" key="2">
    <source>
        <dbReference type="ARBA" id="ARBA00022729"/>
    </source>
</evidence>
<dbReference type="InterPro" id="IPR051010">
    <property type="entry name" value="BCAA_transport"/>
</dbReference>
<dbReference type="Gene3D" id="3.40.50.2300">
    <property type="match status" value="2"/>
</dbReference>
<protein>
    <recommendedName>
        <fullName evidence="3">Leucine-binding protein domain-containing protein</fullName>
    </recommendedName>
</protein>
<reference evidence="4" key="1">
    <citation type="journal article" date="2020" name="mSystems">
        <title>Genome- and Community-Level Interaction Insights into Carbon Utilization and Element Cycling Functions of Hydrothermarchaeota in Hydrothermal Sediment.</title>
        <authorList>
            <person name="Zhou Z."/>
            <person name="Liu Y."/>
            <person name="Xu W."/>
            <person name="Pan J."/>
            <person name="Luo Z.H."/>
            <person name="Li M."/>
        </authorList>
    </citation>
    <scope>NUCLEOTIDE SEQUENCE [LARGE SCALE GENOMIC DNA]</scope>
    <source>
        <strain evidence="4">HyVt-533</strain>
    </source>
</reference>
<keyword evidence="2" id="KW-0732">Signal</keyword>
<evidence type="ECO:0000259" key="3">
    <source>
        <dbReference type="Pfam" id="PF13458"/>
    </source>
</evidence>
<dbReference type="AlphaFoldDB" id="A0A7V5NZL4"/>
<accession>A0A7V5NZL4</accession>
<organism evidence="4">
    <name type="scientific">Thermodesulfatator atlanticus</name>
    <dbReference type="NCBI Taxonomy" id="501497"/>
    <lineage>
        <taxon>Bacteria</taxon>
        <taxon>Pseudomonadati</taxon>
        <taxon>Thermodesulfobacteriota</taxon>
        <taxon>Thermodesulfobacteria</taxon>
        <taxon>Thermodesulfobacteriales</taxon>
        <taxon>Thermodesulfatatoraceae</taxon>
        <taxon>Thermodesulfatator</taxon>
    </lineage>
</organism>
<sequence length="389" mass="43439">MPVRSRPVLHASTWLNWGKNSLKIAILILFFWSAPVLASLRVGVILPLTGDQARLGQALQAWLEEVNLYFARNYGLSFRLRFFDSGSRCRKMPQIVEKAFLEGLNVLVGPAQPACAAALLKEARRLGVPAVITSGDFHPVKSFRTPLGPYFRTGLSTRAAVKVLYRCFKKKGWHKIGLLLTKDPVGREGERWLLAYATEFALKIGGKRYFGLKDTDVSVHLEALLSCDAVVCWAPPGASYRVAKNLTANRFGIPVYFSHLVAGEPFLKEHAGLYAHPFVGAAFFSEDDFPGDKGLKRLFEKLYLSKTTWRHPVFAAYADAFNFLRIGVLKGGTAGWRRGLERAGLVKGLTGLYFLSTDDHYGLLPASVGVFRYQWFRYEPVCKPTANIF</sequence>